<dbReference type="InterPro" id="IPR012338">
    <property type="entry name" value="Beta-lactam/transpept-like"/>
</dbReference>
<dbReference type="SUPFAM" id="SSF56601">
    <property type="entry name" value="beta-lactamase/transpeptidase-like"/>
    <property type="match status" value="1"/>
</dbReference>
<keyword evidence="3" id="KW-0121">Carboxypeptidase</keyword>
<dbReference type="EC" id="3.4.16.4" evidence="3"/>
<reference evidence="3" key="1">
    <citation type="submission" date="2009-01" db="EMBL/GenBank/DDBJ databases">
        <title>Complete sequence of chromosome of Francisella philomiragia subsp. philomiragia ATCC 25017.</title>
        <authorList>
            <consortium name="US DOE Joint Genome Institute"/>
            <person name="Copeland A."/>
            <person name="Lucas S."/>
            <person name="Lapidus A."/>
            <person name="Barry K."/>
            <person name="Detter J.C."/>
            <person name="Glavina del Rio T."/>
            <person name="Hammon N."/>
            <person name="Israni S."/>
            <person name="Dalin E."/>
            <person name="Tice H."/>
            <person name="Pitluck S."/>
            <person name="Chain P."/>
            <person name="Malfatti S."/>
            <person name="Shin M."/>
            <person name="Vergez L."/>
            <person name="Schmutz J."/>
            <person name="Larimer F."/>
            <person name="Land M."/>
            <person name="Hauser L."/>
            <person name="Richardson P."/>
        </authorList>
    </citation>
    <scope>NUCLEOTIDE SEQUENCE</scope>
    <source>
        <strain evidence="3">ATCC 25017</strain>
    </source>
</reference>
<dbReference type="HOGENOM" id="CLU_017692_1_1_6"/>
<organism evidence="3">
    <name type="scientific">Francisella philomiragia subsp. philomiragia (strain ATCC 25017 / CCUG 19701 / FSC 153 / O#319-036)</name>
    <dbReference type="NCBI Taxonomy" id="484022"/>
    <lineage>
        <taxon>Bacteria</taxon>
        <taxon>Pseudomonadati</taxon>
        <taxon>Pseudomonadota</taxon>
        <taxon>Gammaproteobacteria</taxon>
        <taxon>Thiotrichales</taxon>
        <taxon>Francisellaceae</taxon>
        <taxon>Francisella</taxon>
    </lineage>
</organism>
<proteinExistence type="inferred from homology"/>
<dbReference type="PANTHER" id="PTHR30023">
    <property type="entry name" value="D-ALANYL-D-ALANINE CARBOXYPEPTIDASE"/>
    <property type="match status" value="1"/>
</dbReference>
<evidence type="ECO:0000256" key="1">
    <source>
        <dbReference type="ARBA" id="ARBA00006096"/>
    </source>
</evidence>
<keyword evidence="2 3" id="KW-0378">Hydrolase</keyword>
<dbReference type="PRINTS" id="PR00922">
    <property type="entry name" value="DADACBPTASE3"/>
</dbReference>
<dbReference type="GO" id="GO:0009002">
    <property type="term" value="F:serine-type D-Ala-D-Ala carboxypeptidase activity"/>
    <property type="evidence" value="ECO:0007669"/>
    <property type="project" value="UniProtKB-EC"/>
</dbReference>
<comment type="similarity">
    <text evidence="1">Belongs to the peptidase S13 family.</text>
</comment>
<sequence length="485" mass="53374">MLLFQVKNFRNLQHRFIALRKGNKLLVALSIFIISLNASYASTRSEIQSLVKKYNLTDAKIAIATQRTMTGNDLYSYAQNRSMKPASNNKVFTIVSGLLSIPDDFRFTTTILYPSNRVNNNILHGDMYIKFTGNPALTGGQLSSLIKKIKTEKGISKITGDVYLVGVFSGPYTPEGWSKEDSTLCYGAPASSFTLNRNCTVIKLVKNPNSMTTRVVELSNASNIGIKNSATYTSASKATIISMNDNNVLYISGYLSRTAEKMFKLAIKNPALKTIDTVNDFLSSNGIKHGNVIITGNIPAGYDTQLVTKSATIGHFFDQTLKHSDNLYAETILNTIGLKEKGIGSTKAGTEAVQSILYKKLGLDTSALTIYDGSGLSHLDRVTPEFMVDFLTKTYNSEVGKQFYNYLPASGISGTISYRMGGKLLGRVHAKTGTLAGVSTLSGYVLTAKNHRISFSIMLNDLKHSDRYNARRFQDKVVDVFYRNL</sequence>
<keyword evidence="3" id="KW-0645">Protease</keyword>
<dbReference type="Gene3D" id="3.40.710.10">
    <property type="entry name" value="DD-peptidase/beta-lactamase superfamily"/>
    <property type="match status" value="1"/>
</dbReference>
<dbReference type="EMBL" id="CP000937">
    <property type="protein sequence ID" value="ABZ87925.1"/>
    <property type="molecule type" value="Genomic_DNA"/>
</dbReference>
<dbReference type="PANTHER" id="PTHR30023:SF0">
    <property type="entry name" value="PENICILLIN-SENSITIVE CARBOXYPEPTIDASE A"/>
    <property type="match status" value="1"/>
</dbReference>
<gene>
    <name evidence="3" type="ordered locus">Fphi_1700</name>
</gene>
<dbReference type="Gene3D" id="3.50.80.20">
    <property type="entry name" value="D-Ala-D-Ala carboxypeptidase C, peptidase S13"/>
    <property type="match status" value="1"/>
</dbReference>
<dbReference type="Pfam" id="PF02113">
    <property type="entry name" value="Peptidase_S13"/>
    <property type="match status" value="1"/>
</dbReference>
<name>B0U095_FRAP2</name>
<dbReference type="InterPro" id="IPR000667">
    <property type="entry name" value="Peptidase_S13"/>
</dbReference>
<dbReference type="KEGG" id="fph:Fphi_1700"/>
<dbReference type="NCBIfam" id="TIGR00666">
    <property type="entry name" value="PBP4"/>
    <property type="match status" value="1"/>
</dbReference>
<protein>
    <submittedName>
        <fullName evidence="3">Serine-type D-Ala-D-Ala carboxypeptidase</fullName>
        <ecNumber evidence="3">3.4.16.4</ecNumber>
    </submittedName>
</protein>
<dbReference type="GO" id="GO:0006508">
    <property type="term" value="P:proteolysis"/>
    <property type="evidence" value="ECO:0007669"/>
    <property type="project" value="InterPro"/>
</dbReference>
<dbReference type="GO" id="GO:0000270">
    <property type="term" value="P:peptidoglycan metabolic process"/>
    <property type="evidence" value="ECO:0007669"/>
    <property type="project" value="TreeGrafter"/>
</dbReference>
<accession>B0U095</accession>
<dbReference type="AlphaFoldDB" id="B0U095"/>
<dbReference type="eggNOG" id="COG2027">
    <property type="taxonomic scope" value="Bacteria"/>
</dbReference>
<evidence type="ECO:0000256" key="2">
    <source>
        <dbReference type="ARBA" id="ARBA00022801"/>
    </source>
</evidence>
<evidence type="ECO:0000313" key="3">
    <source>
        <dbReference type="EMBL" id="ABZ87925.1"/>
    </source>
</evidence>